<evidence type="ECO:0008006" key="4">
    <source>
        <dbReference type="Google" id="ProtNLM"/>
    </source>
</evidence>
<dbReference type="EMBL" id="AP012057">
    <property type="protein sequence ID" value="BAN03155.1"/>
    <property type="molecule type" value="Genomic_DNA"/>
</dbReference>
<dbReference type="PROSITE" id="PS51257">
    <property type="entry name" value="PROKAR_LIPOPROTEIN"/>
    <property type="match status" value="1"/>
</dbReference>
<protein>
    <recommendedName>
        <fullName evidence="4">Blue (type 1) copper domain-containing protein</fullName>
    </recommendedName>
</protein>
<reference evidence="2 3" key="1">
    <citation type="journal article" date="2013" name="Int. J. Syst. Evol. Microbiol.">
        <title>Ilumatobacter nonamiense sp. nov. and Ilumatobacter coccineum sp. nov., isolated from seashore sand.</title>
        <authorList>
            <person name="Matsumoto A."/>
            <person name="Kasai H."/>
            <person name="Matsuo Y."/>
            <person name="Shizuri Y."/>
            <person name="Ichikawa N."/>
            <person name="Fujita N."/>
            <person name="Omura S."/>
            <person name="Takahashi Y."/>
        </authorList>
    </citation>
    <scope>NUCLEOTIDE SEQUENCE [LARGE SCALE GENOMIC DNA]</scope>
    <source>
        <strain evidence="3">NBRC 103263 / KCTC 29153 / YM16-304</strain>
    </source>
</reference>
<dbReference type="AlphaFoldDB" id="A0A6C7EDG1"/>
<name>A0A6C7EDG1_ILUCY</name>
<evidence type="ECO:0000313" key="2">
    <source>
        <dbReference type="EMBL" id="BAN03155.1"/>
    </source>
</evidence>
<gene>
    <name evidence="2" type="ORF">YM304_28410</name>
</gene>
<organism evidence="2 3">
    <name type="scientific">Ilumatobacter coccineus (strain NBRC 103263 / KCTC 29153 / YM16-304)</name>
    <dbReference type="NCBI Taxonomy" id="1313172"/>
    <lineage>
        <taxon>Bacteria</taxon>
        <taxon>Bacillati</taxon>
        <taxon>Actinomycetota</taxon>
        <taxon>Acidimicrobiia</taxon>
        <taxon>Acidimicrobiales</taxon>
        <taxon>Ilumatobacteraceae</taxon>
        <taxon>Ilumatobacter</taxon>
    </lineage>
</organism>
<evidence type="ECO:0000256" key="1">
    <source>
        <dbReference type="SAM" id="SignalP"/>
    </source>
</evidence>
<dbReference type="SUPFAM" id="SSF49503">
    <property type="entry name" value="Cupredoxins"/>
    <property type="match status" value="1"/>
</dbReference>
<dbReference type="Gene3D" id="2.60.40.420">
    <property type="entry name" value="Cupredoxins - blue copper proteins"/>
    <property type="match status" value="1"/>
</dbReference>
<evidence type="ECO:0000313" key="3">
    <source>
        <dbReference type="Proteomes" id="UP000011863"/>
    </source>
</evidence>
<dbReference type="KEGG" id="aym:YM304_28410"/>
<sequence>MSPSSHRALRSPVRRLAALMAAIASLTLFLGACGSDDTGGAEQPTFSFVIPAGAGVDIENGEPLDILPAQITAQLNETIQIVNNDDRAHLLGPWFVGAGETLRQRFTEPGVFDGECSVHPSGEFTIIVEA</sequence>
<accession>A0A6C7EDG1</accession>
<keyword evidence="3" id="KW-1185">Reference proteome</keyword>
<feature type="chain" id="PRO_5025495416" description="Blue (type 1) copper domain-containing protein" evidence="1">
    <location>
        <begin position="35"/>
        <end position="130"/>
    </location>
</feature>
<dbReference type="Proteomes" id="UP000011863">
    <property type="component" value="Chromosome"/>
</dbReference>
<proteinExistence type="predicted"/>
<dbReference type="InterPro" id="IPR008972">
    <property type="entry name" value="Cupredoxin"/>
</dbReference>
<feature type="signal peptide" evidence="1">
    <location>
        <begin position="1"/>
        <end position="34"/>
    </location>
</feature>
<keyword evidence="1" id="KW-0732">Signal</keyword>